<proteinExistence type="predicted"/>
<protein>
    <submittedName>
        <fullName evidence="1">Uncharacterized protein</fullName>
    </submittedName>
</protein>
<keyword evidence="2" id="KW-1185">Reference proteome</keyword>
<accession>A0A1B7MXS3</accession>
<gene>
    <name evidence="1" type="ORF">K503DRAFT_783659</name>
</gene>
<dbReference type="STRING" id="1314800.A0A1B7MXS3"/>
<sequence length="312" mass="35817">MFDDMIQKYNLNISSEEVGRLSFPARRSDASLELPSRFGLRLLPMIETASMLTRTAPARRIIDRLQRRELYRRIDHKIIDRDLQGVCQTADLPGVEEGLVAELTVDQVIVDVFTEEEKFMRLVQAAYRLLENKFTTLPLNYQSRSPSTMASLTMSRETSIELDIDNPPPTRRNMGLAAAIGSTKQIYAEQHCCAFSHIVTGERPSRDGSRENPVYEVRRAYHDEEVTANTMTSTCPSDHQIPERLSFEVRSYRALSFTEGYISGRNEQPPECTYSCLIHCYPSQTSISFLLEPYLFPTTVLMRLQKTLSLWW</sequence>
<evidence type="ECO:0000313" key="1">
    <source>
        <dbReference type="EMBL" id="OAX37406.1"/>
    </source>
</evidence>
<dbReference type="InParanoid" id="A0A1B7MXS3"/>
<dbReference type="Proteomes" id="UP000092154">
    <property type="component" value="Unassembled WGS sequence"/>
</dbReference>
<name>A0A1B7MXS3_9AGAM</name>
<evidence type="ECO:0000313" key="2">
    <source>
        <dbReference type="Proteomes" id="UP000092154"/>
    </source>
</evidence>
<organism evidence="1 2">
    <name type="scientific">Rhizopogon vinicolor AM-OR11-026</name>
    <dbReference type="NCBI Taxonomy" id="1314800"/>
    <lineage>
        <taxon>Eukaryota</taxon>
        <taxon>Fungi</taxon>
        <taxon>Dikarya</taxon>
        <taxon>Basidiomycota</taxon>
        <taxon>Agaricomycotina</taxon>
        <taxon>Agaricomycetes</taxon>
        <taxon>Agaricomycetidae</taxon>
        <taxon>Boletales</taxon>
        <taxon>Suillineae</taxon>
        <taxon>Rhizopogonaceae</taxon>
        <taxon>Rhizopogon</taxon>
    </lineage>
</organism>
<dbReference type="EMBL" id="KV448354">
    <property type="protein sequence ID" value="OAX37406.1"/>
    <property type="molecule type" value="Genomic_DNA"/>
</dbReference>
<reference evidence="1 2" key="1">
    <citation type="submission" date="2016-06" db="EMBL/GenBank/DDBJ databases">
        <title>Comparative genomics of the ectomycorrhizal sister species Rhizopogon vinicolor and Rhizopogon vesiculosus (Basidiomycota: Boletales) reveals a divergence of the mating type B locus.</title>
        <authorList>
            <consortium name="DOE Joint Genome Institute"/>
            <person name="Mujic A.B."/>
            <person name="Kuo A."/>
            <person name="Tritt A."/>
            <person name="Lipzen A."/>
            <person name="Chen C."/>
            <person name="Johnson J."/>
            <person name="Sharma A."/>
            <person name="Barry K."/>
            <person name="Grigoriev I.V."/>
            <person name="Spatafora J.W."/>
        </authorList>
    </citation>
    <scope>NUCLEOTIDE SEQUENCE [LARGE SCALE GENOMIC DNA]</scope>
    <source>
        <strain evidence="1 2">AM-OR11-026</strain>
    </source>
</reference>
<dbReference type="AlphaFoldDB" id="A0A1B7MXS3"/>